<comment type="caution">
    <text evidence="6">The sequence shown here is derived from an EMBL/GenBank/DDBJ whole genome shotgun (WGS) entry which is preliminary data.</text>
</comment>
<dbReference type="InterPro" id="IPR036589">
    <property type="entry name" value="HCY_dom_sf"/>
</dbReference>
<dbReference type="Proteomes" id="UP001165413">
    <property type="component" value="Unassembled WGS sequence"/>
</dbReference>
<evidence type="ECO:0000313" key="7">
    <source>
        <dbReference type="Proteomes" id="UP001165413"/>
    </source>
</evidence>
<evidence type="ECO:0000313" key="6">
    <source>
        <dbReference type="EMBL" id="MCP3429452.1"/>
    </source>
</evidence>
<evidence type="ECO:0000259" key="5">
    <source>
        <dbReference type="PROSITE" id="PS50970"/>
    </source>
</evidence>
<dbReference type="InterPro" id="IPR003726">
    <property type="entry name" value="HCY_dom"/>
</dbReference>
<comment type="cofactor">
    <cofactor evidence="3">
        <name>Zn(2+)</name>
        <dbReference type="ChEBI" id="CHEBI:29105"/>
    </cofactor>
    <text evidence="3">Binds 1 zinc ion per subunit.</text>
</comment>
<keyword evidence="2 4" id="KW-0808">Transferase</keyword>
<dbReference type="PIRSF" id="PIRSF037505">
    <property type="entry name" value="Betaine_HMT"/>
    <property type="match status" value="1"/>
</dbReference>
<reference evidence="6" key="1">
    <citation type="submission" date="2022-07" db="EMBL/GenBank/DDBJ databases">
        <title>Characterization of the Novel Bacterium Alteromonas immobilis LMIT006 and Alteromonas gregis LMIT007.</title>
        <authorList>
            <person name="Lin X."/>
        </authorList>
    </citation>
    <scope>NUCLEOTIDE SEQUENCE</scope>
    <source>
        <strain evidence="6">LMIT007</strain>
    </source>
</reference>
<protein>
    <submittedName>
        <fullName evidence="6">Homocysteine S-methyltransferase family protein</fullName>
    </submittedName>
</protein>
<dbReference type="RefSeq" id="WP_254101797.1">
    <property type="nucleotide sequence ID" value="NZ_JANATA010000021.1"/>
</dbReference>
<feature type="binding site" evidence="3 4">
    <location>
        <position position="282"/>
    </location>
    <ligand>
        <name>Zn(2+)</name>
        <dbReference type="ChEBI" id="CHEBI:29105"/>
    </ligand>
</feature>
<dbReference type="PANTHER" id="PTHR11103:SF18">
    <property type="entry name" value="SLR1189 PROTEIN"/>
    <property type="match status" value="1"/>
</dbReference>
<dbReference type="GO" id="GO:0008168">
    <property type="term" value="F:methyltransferase activity"/>
    <property type="evidence" value="ECO:0007669"/>
    <property type="project" value="UniProtKB-UniRule"/>
</dbReference>
<gene>
    <name evidence="6" type="ORF">NLF92_10895</name>
</gene>
<keyword evidence="7" id="KW-1185">Reference proteome</keyword>
<feature type="binding site" evidence="4">
    <location>
        <position position="211"/>
    </location>
    <ligand>
        <name>Zn(2+)</name>
        <dbReference type="ChEBI" id="CHEBI:29105"/>
    </ligand>
</feature>
<dbReference type="GO" id="GO:0008270">
    <property type="term" value="F:zinc ion binding"/>
    <property type="evidence" value="ECO:0007669"/>
    <property type="project" value="InterPro"/>
</dbReference>
<evidence type="ECO:0000256" key="4">
    <source>
        <dbReference type="PROSITE-ProRule" id="PRU00333"/>
    </source>
</evidence>
<evidence type="ECO:0000256" key="1">
    <source>
        <dbReference type="ARBA" id="ARBA00022603"/>
    </source>
</evidence>
<dbReference type="GO" id="GO:0032259">
    <property type="term" value="P:methylation"/>
    <property type="evidence" value="ECO:0007669"/>
    <property type="project" value="UniProtKB-KW"/>
</dbReference>
<evidence type="ECO:0000256" key="3">
    <source>
        <dbReference type="PIRSR" id="PIRSR037505-2"/>
    </source>
</evidence>
<dbReference type="Pfam" id="PF02574">
    <property type="entry name" value="S-methyl_trans"/>
    <property type="match status" value="1"/>
</dbReference>
<organism evidence="6 7">
    <name type="scientific">Opacimonas viscosa</name>
    <dbReference type="NCBI Taxonomy" id="2961944"/>
    <lineage>
        <taxon>Bacteria</taxon>
        <taxon>Pseudomonadati</taxon>
        <taxon>Pseudomonadota</taxon>
        <taxon>Gammaproteobacteria</taxon>
        <taxon>Alteromonadales</taxon>
        <taxon>Alteromonadaceae</taxon>
        <taxon>Opacimonas</taxon>
    </lineage>
</organism>
<dbReference type="InterPro" id="IPR017226">
    <property type="entry name" value="BHMT-like"/>
</dbReference>
<keyword evidence="1 4" id="KW-0489">Methyltransferase</keyword>
<dbReference type="GO" id="GO:0009086">
    <property type="term" value="P:methionine biosynthetic process"/>
    <property type="evidence" value="ECO:0007669"/>
    <property type="project" value="InterPro"/>
</dbReference>
<dbReference type="Gene3D" id="3.20.20.330">
    <property type="entry name" value="Homocysteine-binding-like domain"/>
    <property type="match status" value="1"/>
</dbReference>
<keyword evidence="3 4" id="KW-0479">Metal-binding</keyword>
<dbReference type="AlphaFoldDB" id="A0AA41X448"/>
<dbReference type="PANTHER" id="PTHR11103">
    <property type="entry name" value="SLR1189 PROTEIN"/>
    <property type="match status" value="1"/>
</dbReference>
<keyword evidence="3 4" id="KW-0862">Zinc</keyword>
<feature type="binding site" evidence="3 4">
    <location>
        <position position="283"/>
    </location>
    <ligand>
        <name>Zn(2+)</name>
        <dbReference type="ChEBI" id="CHEBI:29105"/>
    </ligand>
</feature>
<dbReference type="SUPFAM" id="SSF82282">
    <property type="entry name" value="Homocysteine S-methyltransferase"/>
    <property type="match status" value="1"/>
</dbReference>
<name>A0AA41X448_9ALTE</name>
<evidence type="ECO:0000256" key="2">
    <source>
        <dbReference type="ARBA" id="ARBA00022679"/>
    </source>
</evidence>
<dbReference type="PROSITE" id="PS50970">
    <property type="entry name" value="HCY"/>
    <property type="match status" value="1"/>
</dbReference>
<sequence length="300" mass="32387">MHNKIIILDGGMGQELLARSQREVTTMWSADVMLHEPELVRELHCEFICAGADIITLNTYTATPERLANNNALHLMEQLHESAKQAAVDAISDYHYASEGPARNIQIAGCLPPLVASYHPEVSPEFADCVESYRKLVALQRSDADLFICETMSSTIEAKAACLAAKEAKVPVWVAFSVSDDEPKNLRGGESLQDAVAEILTFAPDAILLNCSRPESINAVWPELQNLEVPVGVYANGFTSIDSLYPGTTVASLAARDDLGPSAYAQICADWAKQGASIIGGCCEVGPTHIASLCELLKKK</sequence>
<proteinExistence type="predicted"/>
<accession>A0AA41X448</accession>
<feature type="domain" description="Hcy-binding" evidence="5">
    <location>
        <begin position="1"/>
        <end position="297"/>
    </location>
</feature>
<dbReference type="EMBL" id="JANATA010000021">
    <property type="protein sequence ID" value="MCP3429452.1"/>
    <property type="molecule type" value="Genomic_DNA"/>
</dbReference>